<dbReference type="RefSeq" id="WP_229571066.1">
    <property type="nucleotide sequence ID" value="NZ_AP025226.1"/>
</dbReference>
<evidence type="ECO:0000259" key="2">
    <source>
        <dbReference type="Pfam" id="PF00437"/>
    </source>
</evidence>
<dbReference type="InterPro" id="IPR027417">
    <property type="entry name" value="P-loop_NTPase"/>
</dbReference>
<dbReference type="CDD" id="cd01130">
    <property type="entry name" value="VirB11-like_ATPase"/>
    <property type="match status" value="1"/>
</dbReference>
<dbReference type="Proteomes" id="UP001319921">
    <property type="component" value="Chromosome"/>
</dbReference>
<dbReference type="Gene3D" id="3.30.450.380">
    <property type="match status" value="1"/>
</dbReference>
<dbReference type="PANTHER" id="PTHR30486:SF6">
    <property type="entry name" value="TYPE IV PILUS RETRACTATION ATPASE PILT"/>
    <property type="match status" value="1"/>
</dbReference>
<dbReference type="GO" id="GO:0016887">
    <property type="term" value="F:ATP hydrolysis activity"/>
    <property type="evidence" value="ECO:0007669"/>
    <property type="project" value="InterPro"/>
</dbReference>
<dbReference type="EMBL" id="AP025226">
    <property type="protein sequence ID" value="BDB97031.1"/>
    <property type="molecule type" value="Genomic_DNA"/>
</dbReference>
<gene>
    <name evidence="3" type="ORF">SACC_00480</name>
</gene>
<accession>A0AAQ4CMK0</accession>
<name>A0AAQ4CMK0_9CREN</name>
<organism evidence="3 4">
    <name type="scientific">Saccharolobus caldissimus</name>
    <dbReference type="NCBI Taxonomy" id="1702097"/>
    <lineage>
        <taxon>Archaea</taxon>
        <taxon>Thermoproteota</taxon>
        <taxon>Thermoprotei</taxon>
        <taxon>Sulfolobales</taxon>
        <taxon>Sulfolobaceae</taxon>
        <taxon>Saccharolobus</taxon>
    </lineage>
</organism>
<comment type="similarity">
    <text evidence="1">Belongs to the GSP E family.</text>
</comment>
<proteinExistence type="inferred from homology"/>
<dbReference type="GeneID" id="68864758"/>
<evidence type="ECO:0000313" key="4">
    <source>
        <dbReference type="Proteomes" id="UP001319921"/>
    </source>
</evidence>
<evidence type="ECO:0000256" key="1">
    <source>
        <dbReference type="ARBA" id="ARBA00006611"/>
    </source>
</evidence>
<sequence length="473" mass="54768">MNILEEYSVLDAKVVIYEENGIGYYKIEEPNLNRDEINLLNEILNYIYSLPAESNIDEILVKLLKNKGINEQDSIEKFTYHIKKKLGYEELTVPLSDPYVEEIECKGYSYPITVVHRIVTKFPRLYTNIIFKSEDEVIRVIEKLANKADKPVNIAKPYLEFSLPEGHRVAATVSREISLPGSTFDIRKFPLKPISPITLIKNGSASTLMLSYLWYLLDYKPFFLIIGATGSGKTTLLNALLGLINPFYKIVTIEDTPEINIIHDNWIRFFARQTISSQFEISLMDLAKLSLRYRPDYLVIGEVRGKEIEALVHASSSGHGSLATFHAGNPQEALTRLTSLLNKDITRLFLQNLWGIIVLSSLRDNSGNIKRIIRSIYELEYSRKGLKFKRLFRWSFSSNKFLPENLEYLVKKSFRLNYISKIYEKPISEIIEEIKRRIDILNYLLNENITDQEEINKYLKKLYIGDNIEIKNI</sequence>
<dbReference type="PANTHER" id="PTHR30486">
    <property type="entry name" value="TWITCHING MOTILITY PROTEIN PILT"/>
    <property type="match status" value="1"/>
</dbReference>
<dbReference type="InterPro" id="IPR001482">
    <property type="entry name" value="T2SS/T4SS_dom"/>
</dbReference>
<dbReference type="SUPFAM" id="SSF52540">
    <property type="entry name" value="P-loop containing nucleoside triphosphate hydrolases"/>
    <property type="match status" value="1"/>
</dbReference>
<dbReference type="Pfam" id="PF00437">
    <property type="entry name" value="T2SSE"/>
    <property type="match status" value="1"/>
</dbReference>
<dbReference type="KEGG" id="scas:SACC_00480"/>
<keyword evidence="4" id="KW-1185">Reference proteome</keyword>
<feature type="domain" description="Bacterial type II secretion system protein E" evidence="2">
    <location>
        <begin position="126"/>
        <end position="341"/>
    </location>
</feature>
<dbReference type="InterPro" id="IPR050921">
    <property type="entry name" value="T4SS_GSP_E_ATPase"/>
</dbReference>
<dbReference type="AlphaFoldDB" id="A0AAQ4CMK0"/>
<protein>
    <submittedName>
        <fullName evidence="3">Type II secretion protein VirB</fullName>
    </submittedName>
</protein>
<dbReference type="Gene3D" id="3.40.50.300">
    <property type="entry name" value="P-loop containing nucleotide triphosphate hydrolases"/>
    <property type="match status" value="1"/>
</dbReference>
<evidence type="ECO:0000313" key="3">
    <source>
        <dbReference type="EMBL" id="BDB97031.1"/>
    </source>
</evidence>
<reference evidence="3 4" key="1">
    <citation type="journal article" date="2022" name="Microbiol. Resour. Announc.">
        <title>Complete Genome Sequence of the Hyperthermophilic and Acidophilic Archaeon Saccharolobus caldissimus Strain HS-3T.</title>
        <authorList>
            <person name="Sakai H.D."/>
            <person name="Kurosawa N."/>
        </authorList>
    </citation>
    <scope>NUCLEOTIDE SEQUENCE [LARGE SCALE GENOMIC DNA]</scope>
    <source>
        <strain evidence="3 4">JCM32116</strain>
    </source>
</reference>